<dbReference type="InterPro" id="IPR036397">
    <property type="entry name" value="RNaseH_sf"/>
</dbReference>
<dbReference type="PANTHER" id="PTHR46387">
    <property type="entry name" value="POLYNUCLEOTIDYL TRANSFERASE, RIBONUCLEASE H-LIKE SUPERFAMILY PROTEIN"/>
    <property type="match status" value="1"/>
</dbReference>
<comment type="caution">
    <text evidence="2">The sequence shown here is derived from an EMBL/GenBank/DDBJ whole genome shotgun (WGS) entry which is preliminary data.</text>
</comment>
<dbReference type="InterPro" id="IPR012337">
    <property type="entry name" value="RNaseH-like_sf"/>
</dbReference>
<dbReference type="GO" id="GO:0003964">
    <property type="term" value="F:RNA-directed DNA polymerase activity"/>
    <property type="evidence" value="ECO:0007669"/>
    <property type="project" value="UniProtKB-KW"/>
</dbReference>
<organism evidence="2 3">
    <name type="scientific">Metabacillus litoralis</name>
    <dbReference type="NCBI Taxonomy" id="152268"/>
    <lineage>
        <taxon>Bacteria</taxon>
        <taxon>Bacillati</taxon>
        <taxon>Bacillota</taxon>
        <taxon>Bacilli</taxon>
        <taxon>Bacillales</taxon>
        <taxon>Bacillaceae</taxon>
        <taxon>Metabacillus</taxon>
    </lineage>
</organism>
<dbReference type="Proteomes" id="UP000321363">
    <property type="component" value="Unassembled WGS sequence"/>
</dbReference>
<protein>
    <submittedName>
        <fullName evidence="2">Reverse transcriptase-like protein</fullName>
    </submittedName>
</protein>
<dbReference type="CDD" id="cd09279">
    <property type="entry name" value="RNase_HI_like"/>
    <property type="match status" value="1"/>
</dbReference>
<evidence type="ECO:0000313" key="2">
    <source>
        <dbReference type="EMBL" id="TXC93219.1"/>
    </source>
</evidence>
<dbReference type="OrthoDB" id="2680098at2"/>
<dbReference type="PROSITE" id="PS50879">
    <property type="entry name" value="RNASE_H_1"/>
    <property type="match status" value="1"/>
</dbReference>
<reference evidence="2 3" key="1">
    <citation type="journal article" date="2005" name="Int. J. Syst. Evol. Microbiol.">
        <title>Bacillus litoralis sp. nov., isolated from a tidal flat of the Yellow Sea in Korea.</title>
        <authorList>
            <person name="Yoon J.H."/>
            <person name="Oh T.K."/>
        </authorList>
    </citation>
    <scope>NUCLEOTIDE SEQUENCE [LARGE SCALE GENOMIC DNA]</scope>
    <source>
        <strain evidence="2 3">SW-211</strain>
    </source>
</reference>
<dbReference type="Pfam" id="PF13456">
    <property type="entry name" value="RVT_3"/>
    <property type="match status" value="1"/>
</dbReference>
<evidence type="ECO:0000259" key="1">
    <source>
        <dbReference type="PROSITE" id="PS50879"/>
    </source>
</evidence>
<sequence length="225" mass="26074">MKYRIEWTYITKRKLETSLVSEYLSLNEAIVLAEDFTSTGRVKNLQFISEDEQSWNLKELKKFRDIVKDEPHDVVAFFDGGFQKTTGIAGFGAVIYYTQSGMRYRIRMNEKVDGIGSNNEAEYAAFAFLVTILEENGINKQKIQFYGDSQVVLKQLSGEWPCYEEEFNLWLDKIEHQLKKLKIMPSYESISRKENTEADKLASQAMEGIEISSKLIIDEEVEEDE</sequence>
<dbReference type="InterPro" id="IPR002156">
    <property type="entry name" value="RNaseH_domain"/>
</dbReference>
<name>A0A5C6WBE1_9BACI</name>
<dbReference type="AlphaFoldDB" id="A0A5C6WBE1"/>
<proteinExistence type="predicted"/>
<keyword evidence="2" id="KW-0695">RNA-directed DNA polymerase</keyword>
<accession>A0A5C6WBE1</accession>
<dbReference type="SUPFAM" id="SSF53098">
    <property type="entry name" value="Ribonuclease H-like"/>
    <property type="match status" value="1"/>
</dbReference>
<dbReference type="GO" id="GO:0003676">
    <property type="term" value="F:nucleic acid binding"/>
    <property type="evidence" value="ECO:0007669"/>
    <property type="project" value="InterPro"/>
</dbReference>
<dbReference type="RefSeq" id="WP_146946078.1">
    <property type="nucleotide sequence ID" value="NZ_VOQF01000001.1"/>
</dbReference>
<keyword evidence="3" id="KW-1185">Reference proteome</keyword>
<dbReference type="EMBL" id="VOQF01000001">
    <property type="protein sequence ID" value="TXC93219.1"/>
    <property type="molecule type" value="Genomic_DNA"/>
</dbReference>
<dbReference type="NCBIfam" id="NF005822">
    <property type="entry name" value="PRK07708.1"/>
    <property type="match status" value="1"/>
</dbReference>
<feature type="domain" description="RNase H type-1" evidence="1">
    <location>
        <begin position="70"/>
        <end position="207"/>
    </location>
</feature>
<dbReference type="Gene3D" id="3.30.420.10">
    <property type="entry name" value="Ribonuclease H-like superfamily/Ribonuclease H"/>
    <property type="match status" value="1"/>
</dbReference>
<dbReference type="GO" id="GO:0004523">
    <property type="term" value="F:RNA-DNA hybrid ribonuclease activity"/>
    <property type="evidence" value="ECO:0007669"/>
    <property type="project" value="InterPro"/>
</dbReference>
<evidence type="ECO:0000313" key="3">
    <source>
        <dbReference type="Proteomes" id="UP000321363"/>
    </source>
</evidence>
<keyword evidence="2" id="KW-0548">Nucleotidyltransferase</keyword>
<keyword evidence="2" id="KW-0808">Transferase</keyword>
<gene>
    <name evidence="2" type="ORF">FS935_03220</name>
</gene>